<evidence type="ECO:0000313" key="2">
    <source>
        <dbReference type="EMBL" id="MRG87431.1"/>
    </source>
</evidence>
<dbReference type="InterPro" id="IPR036281">
    <property type="entry name" value="SinR/SinI_dimer_dom_sf"/>
</dbReference>
<dbReference type="PROSITE" id="PS51500">
    <property type="entry name" value="SIN"/>
    <property type="match status" value="1"/>
</dbReference>
<evidence type="ECO:0000259" key="1">
    <source>
        <dbReference type="PROSITE" id="PS51500"/>
    </source>
</evidence>
<dbReference type="Proteomes" id="UP000480185">
    <property type="component" value="Unassembled WGS sequence"/>
</dbReference>
<dbReference type="GO" id="GO:0003677">
    <property type="term" value="F:DNA binding"/>
    <property type="evidence" value="ECO:0007669"/>
    <property type="project" value="UniProtKB-KW"/>
</dbReference>
<name>A0A6G1X8U9_9BACI</name>
<keyword evidence="3" id="KW-1185">Reference proteome</keyword>
<proteinExistence type="predicted"/>
<keyword evidence="2" id="KW-0238">DNA-binding</keyword>
<dbReference type="RefSeq" id="WP_323742028.1">
    <property type="nucleotide sequence ID" value="NZ_WJNH01000009.1"/>
</dbReference>
<organism evidence="2 3">
    <name type="scientific">Salinibacillus xinjiangensis</name>
    <dbReference type="NCBI Taxonomy" id="1229268"/>
    <lineage>
        <taxon>Bacteria</taxon>
        <taxon>Bacillati</taxon>
        <taxon>Bacillota</taxon>
        <taxon>Bacilli</taxon>
        <taxon>Bacillales</taxon>
        <taxon>Bacillaceae</taxon>
        <taxon>Salinibacillus</taxon>
    </lineage>
</organism>
<dbReference type="SUPFAM" id="SSF47406">
    <property type="entry name" value="SinR repressor dimerisation domain-like"/>
    <property type="match status" value="1"/>
</dbReference>
<dbReference type="GO" id="GO:0006355">
    <property type="term" value="P:regulation of DNA-templated transcription"/>
    <property type="evidence" value="ECO:0007669"/>
    <property type="project" value="InterPro"/>
</dbReference>
<gene>
    <name evidence="2" type="primary">sinI</name>
    <name evidence="2" type="ORF">GH754_14130</name>
</gene>
<sequence length="42" mass="4830">MDQKGIETLDQEWVSLIVEALEMGISKEEIKDFLLEHAVNNI</sequence>
<accession>A0A6G1X8U9</accession>
<reference evidence="2 3" key="1">
    <citation type="submission" date="2019-11" db="EMBL/GenBank/DDBJ databases">
        <authorList>
            <person name="Li J."/>
        </authorList>
    </citation>
    <scope>NUCLEOTIDE SEQUENCE [LARGE SCALE GENOMIC DNA]</scope>
    <source>
        <strain evidence="2 3">J4</strain>
    </source>
</reference>
<dbReference type="InterPro" id="IPR010981">
    <property type="entry name" value="SinR/SinI_dimer_dom"/>
</dbReference>
<dbReference type="GO" id="GO:0046983">
    <property type="term" value="F:protein dimerization activity"/>
    <property type="evidence" value="ECO:0007669"/>
    <property type="project" value="InterPro"/>
</dbReference>
<protein>
    <submittedName>
        <fullName evidence="2">DNA-binding anti-repressor SinI</fullName>
    </submittedName>
</protein>
<feature type="domain" description="Sin" evidence="1">
    <location>
        <begin position="1"/>
        <end position="38"/>
    </location>
</feature>
<dbReference type="Pfam" id="PF08671">
    <property type="entry name" value="SinI"/>
    <property type="match status" value="1"/>
</dbReference>
<dbReference type="EMBL" id="WJNH01000009">
    <property type="protein sequence ID" value="MRG87431.1"/>
    <property type="molecule type" value="Genomic_DNA"/>
</dbReference>
<dbReference type="AlphaFoldDB" id="A0A6G1X8U9"/>
<comment type="caution">
    <text evidence="2">The sequence shown here is derived from an EMBL/GenBank/DDBJ whole genome shotgun (WGS) entry which is preliminary data.</text>
</comment>
<evidence type="ECO:0000313" key="3">
    <source>
        <dbReference type="Proteomes" id="UP000480185"/>
    </source>
</evidence>